<evidence type="ECO:0000313" key="4">
    <source>
        <dbReference type="Proteomes" id="UP001620409"/>
    </source>
</evidence>
<dbReference type="PANTHER" id="PTHR12526">
    <property type="entry name" value="GLYCOSYLTRANSFERASE"/>
    <property type="match status" value="1"/>
</dbReference>
<keyword evidence="1" id="KW-0328">Glycosyltransferase</keyword>
<evidence type="ECO:0000256" key="1">
    <source>
        <dbReference type="ARBA" id="ARBA00022676"/>
    </source>
</evidence>
<dbReference type="Proteomes" id="UP001620409">
    <property type="component" value="Unassembled WGS sequence"/>
</dbReference>
<evidence type="ECO:0000256" key="2">
    <source>
        <dbReference type="ARBA" id="ARBA00022679"/>
    </source>
</evidence>
<dbReference type="EMBL" id="JADIKI010000019">
    <property type="protein sequence ID" value="MFK2853020.1"/>
    <property type="molecule type" value="Genomic_DNA"/>
</dbReference>
<keyword evidence="2" id="KW-0808">Transferase</keyword>
<keyword evidence="4" id="KW-1185">Reference proteome</keyword>
<gene>
    <name evidence="3" type="ORF">ISP18_00240</name>
</gene>
<organism evidence="3 4">
    <name type="scientific">Dyella humi</name>
    <dbReference type="NCBI Taxonomy" id="1770547"/>
    <lineage>
        <taxon>Bacteria</taxon>
        <taxon>Pseudomonadati</taxon>
        <taxon>Pseudomonadota</taxon>
        <taxon>Gammaproteobacteria</taxon>
        <taxon>Lysobacterales</taxon>
        <taxon>Rhodanobacteraceae</taxon>
        <taxon>Dyella</taxon>
    </lineage>
</organism>
<dbReference type="Pfam" id="PF13692">
    <property type="entry name" value="Glyco_trans_1_4"/>
    <property type="match status" value="1"/>
</dbReference>
<comment type="caution">
    <text evidence="3">The sequence shown here is derived from an EMBL/GenBank/DDBJ whole genome shotgun (WGS) entry which is preliminary data.</text>
</comment>
<reference evidence="3 4" key="1">
    <citation type="submission" date="2020-10" db="EMBL/GenBank/DDBJ databases">
        <title>Phylogeny of dyella-like bacteria.</title>
        <authorList>
            <person name="Fu J."/>
        </authorList>
    </citation>
    <scope>NUCLEOTIDE SEQUENCE [LARGE SCALE GENOMIC DNA]</scope>
    <source>
        <strain evidence="3 4">DHG40</strain>
    </source>
</reference>
<dbReference type="PANTHER" id="PTHR12526:SF510">
    <property type="entry name" value="D-INOSITOL 3-PHOSPHATE GLYCOSYLTRANSFERASE"/>
    <property type="match status" value="1"/>
</dbReference>
<name>A0ABW8IEB2_9GAMM</name>
<proteinExistence type="predicted"/>
<evidence type="ECO:0000313" key="3">
    <source>
        <dbReference type="EMBL" id="MFK2853020.1"/>
    </source>
</evidence>
<dbReference type="SUPFAM" id="SSF53756">
    <property type="entry name" value="UDP-Glycosyltransferase/glycogen phosphorylase"/>
    <property type="match status" value="1"/>
</dbReference>
<sequence length="376" mass="41375">MTEVLVVVTSSFPMRRDGSEAAGSFVADMVDELARHVEVRVVAPGERNAEETWGDRVSVYRYASPSQPLSTLKPWRIDDLLWIMRIMRGGLAATRLATSYDTNHILALWGLPCGEWARRIAHECGIDYSAWMLGSDVWSLGRIPIVRGFLARVIRNAARAYADGYLLADDARRISGVPVNFLPSARRIGLGEHTLPRMAPPYRLLFLGRWHPNKGVDLLLDALDQLTDADWGLIECVDIQGGGPMEELVRSRVSALQKLDRSVRDGSFLDKSQAEEAIARADWVIIPSRIESIPVMFSDAMKLGRPVVVTPVGDLPRLVADSPCGIAASEVSGVAIGQALRLALSTNPRFFEAGICQYAARFDLAQIARDIVGTLQ</sequence>
<protein>
    <submittedName>
        <fullName evidence="3">Glycosyltransferase</fullName>
    </submittedName>
</protein>
<dbReference type="Gene3D" id="3.40.50.2000">
    <property type="entry name" value="Glycogen Phosphorylase B"/>
    <property type="match status" value="2"/>
</dbReference>
<accession>A0ABW8IEB2</accession>